<accession>A0A7L5DVX1</accession>
<sequence>MGDNRFLEHNDSLCNHAPCGLLTFRIDGTILHGNKTLLNWLKITQEELTTTTFVSLLDNGGRFYYQLFVLPLLRMHHEVNEISFQIQKEDVNFSCLFSASVFTAGNSKEMQVCAVIYKVVDRKKYEAELLLKKAKSDAERLLSQERLRIVALAQSHLVRAPLANILGLAALLQDMESDKEIKQLTAMLQESAKKLDVEIRKIVDAASDNSQQG</sequence>
<dbReference type="RefSeq" id="WP_169606257.1">
    <property type="nucleotide sequence ID" value="NZ_CP051682.1"/>
</dbReference>
<keyword evidence="2" id="KW-1185">Reference proteome</keyword>
<dbReference type="InterPro" id="IPR036097">
    <property type="entry name" value="HisK_dim/P_sf"/>
</dbReference>
<protein>
    <recommendedName>
        <fullName evidence="3">PAS domain-containing protein</fullName>
    </recommendedName>
</protein>
<dbReference type="AlphaFoldDB" id="A0A7L5DVX1"/>
<dbReference type="KEGG" id="mrob:HH214_04790"/>
<evidence type="ECO:0000313" key="2">
    <source>
        <dbReference type="Proteomes" id="UP000503278"/>
    </source>
</evidence>
<dbReference type="SUPFAM" id="SSF55785">
    <property type="entry name" value="PYP-like sensor domain (PAS domain)"/>
    <property type="match status" value="1"/>
</dbReference>
<organism evidence="1 2">
    <name type="scientific">Mucilaginibacter robiniae</name>
    <dbReference type="NCBI Taxonomy" id="2728022"/>
    <lineage>
        <taxon>Bacteria</taxon>
        <taxon>Pseudomonadati</taxon>
        <taxon>Bacteroidota</taxon>
        <taxon>Sphingobacteriia</taxon>
        <taxon>Sphingobacteriales</taxon>
        <taxon>Sphingobacteriaceae</taxon>
        <taxon>Mucilaginibacter</taxon>
    </lineage>
</organism>
<proteinExistence type="predicted"/>
<name>A0A7L5DVX1_9SPHI</name>
<dbReference type="SUPFAM" id="SSF47384">
    <property type="entry name" value="Homodimeric domain of signal transducing histidine kinase"/>
    <property type="match status" value="1"/>
</dbReference>
<gene>
    <name evidence="1" type="ORF">HH214_04790</name>
</gene>
<dbReference type="GO" id="GO:0000155">
    <property type="term" value="F:phosphorelay sensor kinase activity"/>
    <property type="evidence" value="ECO:0007669"/>
    <property type="project" value="InterPro"/>
</dbReference>
<dbReference type="Gene3D" id="1.10.287.130">
    <property type="match status" value="1"/>
</dbReference>
<dbReference type="Proteomes" id="UP000503278">
    <property type="component" value="Chromosome"/>
</dbReference>
<evidence type="ECO:0008006" key="3">
    <source>
        <dbReference type="Google" id="ProtNLM"/>
    </source>
</evidence>
<reference evidence="1 2" key="1">
    <citation type="submission" date="2020-04" db="EMBL/GenBank/DDBJ databases">
        <title>Genome sequencing of novel species.</title>
        <authorList>
            <person name="Heo J."/>
            <person name="Kim S.-J."/>
            <person name="Kim J.-S."/>
            <person name="Hong S.-B."/>
            <person name="Kwon S.-W."/>
        </authorList>
    </citation>
    <scope>NUCLEOTIDE SEQUENCE [LARGE SCALE GENOMIC DNA]</scope>
    <source>
        <strain evidence="1 2">F39-2</strain>
    </source>
</reference>
<evidence type="ECO:0000313" key="1">
    <source>
        <dbReference type="EMBL" id="QJD95240.1"/>
    </source>
</evidence>
<dbReference type="EMBL" id="CP051682">
    <property type="protein sequence ID" value="QJD95240.1"/>
    <property type="molecule type" value="Genomic_DNA"/>
</dbReference>
<dbReference type="InterPro" id="IPR035965">
    <property type="entry name" value="PAS-like_dom_sf"/>
</dbReference>